<keyword evidence="2" id="KW-0732">Signal</keyword>
<protein>
    <submittedName>
        <fullName evidence="3">Uncharacterized protein</fullName>
    </submittedName>
</protein>
<name>A0A3P8SVL6_AMPPE</name>
<dbReference type="STRING" id="161767.ENSAPEP00000016278"/>
<dbReference type="Ensembl" id="ENSAPET00000016719.1">
    <property type="protein sequence ID" value="ENSAPEP00000016278.1"/>
    <property type="gene ID" value="ENSAPEG00000011614.1"/>
</dbReference>
<reference evidence="3" key="2">
    <citation type="submission" date="2025-08" db="UniProtKB">
        <authorList>
            <consortium name="Ensembl"/>
        </authorList>
    </citation>
    <scope>IDENTIFICATION</scope>
</reference>
<proteinExistence type="predicted"/>
<dbReference type="AlphaFoldDB" id="A0A3P8SVL6"/>
<organism evidence="3 4">
    <name type="scientific">Amphiprion percula</name>
    <name type="common">Orange clownfish</name>
    <name type="synonym">Lutjanus percula</name>
    <dbReference type="NCBI Taxonomy" id="161767"/>
    <lineage>
        <taxon>Eukaryota</taxon>
        <taxon>Metazoa</taxon>
        <taxon>Chordata</taxon>
        <taxon>Craniata</taxon>
        <taxon>Vertebrata</taxon>
        <taxon>Euteleostomi</taxon>
        <taxon>Actinopterygii</taxon>
        <taxon>Neopterygii</taxon>
        <taxon>Teleostei</taxon>
        <taxon>Neoteleostei</taxon>
        <taxon>Acanthomorphata</taxon>
        <taxon>Ovalentaria</taxon>
        <taxon>Pomacentridae</taxon>
        <taxon>Amphiprion</taxon>
    </lineage>
</organism>
<sequence>RSWWRDGDGLMFLRCFLGDTRLILTCVCVQSRDRDHRKSAGKAGLDSSGNLYQYDNYDEVAMDTDSETGSPGEQTADPSDWPSFPVSFLMVSVLSVSSPTPHLLSAEEPGGVPQVSLCDTNTASAFGMVRSPPVPHPSPLRTVIRLLLR</sequence>
<evidence type="ECO:0000256" key="2">
    <source>
        <dbReference type="SAM" id="SignalP"/>
    </source>
</evidence>
<evidence type="ECO:0000313" key="4">
    <source>
        <dbReference type="Proteomes" id="UP000265080"/>
    </source>
</evidence>
<feature type="region of interest" description="Disordered" evidence="1">
    <location>
        <begin position="60"/>
        <end position="81"/>
    </location>
</feature>
<reference evidence="3 4" key="1">
    <citation type="submission" date="2018-03" db="EMBL/GenBank/DDBJ databases">
        <title>Finding Nemo's genes: A chromosome-scale reference assembly of the genome of the orange clownfish Amphiprion percula.</title>
        <authorList>
            <person name="Lehmann R."/>
        </authorList>
    </citation>
    <scope>NUCLEOTIDE SEQUENCE</scope>
</reference>
<keyword evidence="4" id="KW-1185">Reference proteome</keyword>
<evidence type="ECO:0000256" key="1">
    <source>
        <dbReference type="SAM" id="MobiDB-lite"/>
    </source>
</evidence>
<accession>A0A3P8SVL6</accession>
<reference evidence="3" key="3">
    <citation type="submission" date="2025-09" db="UniProtKB">
        <authorList>
            <consortium name="Ensembl"/>
        </authorList>
    </citation>
    <scope>IDENTIFICATION</scope>
</reference>
<evidence type="ECO:0000313" key="3">
    <source>
        <dbReference type="Ensembl" id="ENSAPEP00000016278.1"/>
    </source>
</evidence>
<dbReference type="GeneTree" id="ENSGT01000000220466"/>
<dbReference type="Proteomes" id="UP000265080">
    <property type="component" value="Chromosome 4"/>
</dbReference>
<feature type="signal peptide" evidence="2">
    <location>
        <begin position="1"/>
        <end position="22"/>
    </location>
</feature>
<feature type="chain" id="PRO_5018013546" evidence="2">
    <location>
        <begin position="23"/>
        <end position="149"/>
    </location>
</feature>
<feature type="compositionally biased region" description="Polar residues" evidence="1">
    <location>
        <begin position="67"/>
        <end position="77"/>
    </location>
</feature>